<dbReference type="RefSeq" id="YP_005087513.1">
    <property type="nucleotide sequence ID" value="NC_016658.1"/>
</dbReference>
<organism evidence="1 2">
    <name type="scientific">Cyanophage NATL1A-7</name>
    <dbReference type="NCBI Taxonomy" id="445693"/>
    <lineage>
        <taxon>Viruses</taxon>
        <taxon>Duplodnaviria</taxon>
        <taxon>Heunggongvirae</taxon>
        <taxon>Uroviricota</taxon>
        <taxon>Caudoviricetes</taxon>
        <taxon>Autographivirales</taxon>
        <taxon>Sechaudvirinae</taxon>
        <taxon>Cheungvirus</taxon>
        <taxon>Cheungvirus NATL1A7</taxon>
    </lineage>
</organism>
<proteinExistence type="predicted"/>
<evidence type="ECO:0000313" key="2">
    <source>
        <dbReference type="Proteomes" id="UP000006531"/>
    </source>
</evidence>
<protein>
    <submittedName>
        <fullName evidence="1">Gp42</fullName>
    </submittedName>
</protein>
<dbReference type="EMBL" id="GU071102">
    <property type="protein sequence ID" value="ADP00141.1"/>
    <property type="molecule type" value="Genomic_DNA"/>
</dbReference>
<dbReference type="KEGG" id="vg:11538119"/>
<reference evidence="1 2" key="1">
    <citation type="submission" date="2009-10" db="EMBL/GenBank/DDBJ databases">
        <title>The Genome Sequence of Cyanophage NATL1A-7.</title>
        <authorList>
            <consortium name="The Broad Institute Genome Sequencing Platform"/>
            <person name="Henn M.R."/>
            <person name="Sullivan M.S."/>
            <person name="Osburne M.S."/>
            <person name="Levin J."/>
            <person name="Malboeuf C."/>
            <person name="Casali M."/>
            <person name="Russ C."/>
            <person name="Lennon N."/>
            <person name="Erlich R."/>
            <person name="Young S.K."/>
            <person name="Koehrsen M."/>
            <person name="Yandava C."/>
            <person name="Zeng Q."/>
            <person name="Alvarado L."/>
            <person name="Anderson S."/>
            <person name="Berlin A."/>
            <person name="Borenstein D."/>
            <person name="Chen Z."/>
            <person name="Engels R."/>
            <person name="Freedman E."/>
            <person name="Gellesch M."/>
            <person name="Goldberg J."/>
            <person name="Green L."/>
            <person name="Griggs A."/>
            <person name="Gujja S."/>
            <person name="Heiman D."/>
            <person name="Hepburn T."/>
            <person name="Howarth C."/>
            <person name="Jen D."/>
            <person name="Larson L."/>
            <person name="Lewis B."/>
            <person name="Mehta T."/>
            <person name="Park D."/>
            <person name="Pearson M."/>
            <person name="Roberts A."/>
            <person name="Ryan E."/>
            <person name="Saif S."/>
            <person name="Shea T."/>
            <person name="Shenoy N."/>
            <person name="Sisk P."/>
            <person name="Stolte C."/>
            <person name="Sykes S."/>
            <person name="Walk T."/>
            <person name="White J."/>
            <person name="Yu Q."/>
            <person name="Coleman M.L."/>
            <person name="Huang K.H."/>
            <person name="Weigele P.R."/>
            <person name="DeFrancesco A.S."/>
            <person name="Kern S.E."/>
            <person name="Thompson L.R."/>
            <person name="Fu R."/>
            <person name="Hombeck B."/>
            <person name="Chisholm S.W."/>
            <person name="Haas B."/>
            <person name="Nusbaum C."/>
            <person name="Galagan J."/>
            <person name="Birren B."/>
        </authorList>
    </citation>
    <scope>NUCLEOTIDE SEQUENCE [LARGE SCALE GENOMIC DNA]</scope>
    <source>
        <strain evidence="1">NATL1A-7</strain>
    </source>
</reference>
<dbReference type="Proteomes" id="UP000006531">
    <property type="component" value="Segment"/>
</dbReference>
<dbReference type="OrthoDB" id="14923at10239"/>
<evidence type="ECO:0000313" key="1">
    <source>
        <dbReference type="EMBL" id="ADP00141.1"/>
    </source>
</evidence>
<dbReference type="GeneID" id="11538119"/>
<gene>
    <name evidence="1" type="ORF">CYIG_00068</name>
</gene>
<accession>E3SND7</accession>
<keyword evidence="2" id="KW-1185">Reference proteome</keyword>
<name>E3SND7_9CAUD</name>
<sequence>MEAAVHVASNLRDDDYREVFEGHGQYPLLHIPISAFNGETVYFTDADGRIAGVAGIQEGGLIWMLCTNVIHDSPILFARQAKKWIDSREDKILWNIVDKRNTAHLKLLKFLGFKFLRELKHGPNNITFIEFCKLCVEQPQSEQSQE</sequence>